<gene>
    <name evidence="3" type="ORF">PSON_ATCC_30995.1.T0270150</name>
</gene>
<feature type="domain" description="EamA" evidence="2">
    <location>
        <begin position="159"/>
        <end position="289"/>
    </location>
</feature>
<reference evidence="3" key="1">
    <citation type="submission" date="2021-01" db="EMBL/GenBank/DDBJ databases">
        <authorList>
            <consortium name="Genoscope - CEA"/>
            <person name="William W."/>
        </authorList>
    </citation>
    <scope>NUCLEOTIDE SEQUENCE</scope>
</reference>
<feature type="transmembrane region" description="Helical" evidence="1">
    <location>
        <begin position="37"/>
        <end position="55"/>
    </location>
</feature>
<name>A0A8S1M1G3_9CILI</name>
<feature type="transmembrane region" description="Helical" evidence="1">
    <location>
        <begin position="120"/>
        <end position="139"/>
    </location>
</feature>
<feature type="transmembrane region" description="Helical" evidence="1">
    <location>
        <begin position="159"/>
        <end position="178"/>
    </location>
</feature>
<keyword evidence="1" id="KW-1133">Transmembrane helix</keyword>
<sequence>MDFENVAIIQQIASSLCAALTAMFLKQVKELDFNQTLYLRGLCGFIILFYTVNHYKFLVNEFDNRTMKILIERGILASFGAFIYFKGLDLVLVSESIILNRMSPIWTSMIQIVILKKEKLNFRLILNMLLCSLGIYLVAKNKNSNKQNNDVEDGYYHSIGIILILLASITQAIVNILIKQVNKEVDSIVITFYQSFFSMVYPSFNSILLESNFIIPSQNDAFLILIMSFLSTFAGVLQVKAMKFGKLSVISNVSQIQIFFGYLIDLFIFKVQFNLEQILGNVLLLFSLIPLVWK</sequence>
<proteinExistence type="predicted"/>
<dbReference type="PANTHER" id="PTHR22911:SF137">
    <property type="entry name" value="SOLUTE CARRIER FAMILY 35 MEMBER G2-RELATED"/>
    <property type="match status" value="1"/>
</dbReference>
<feature type="transmembrane region" description="Helical" evidence="1">
    <location>
        <begin position="249"/>
        <end position="269"/>
    </location>
</feature>
<evidence type="ECO:0000256" key="1">
    <source>
        <dbReference type="SAM" id="Phobius"/>
    </source>
</evidence>
<feature type="transmembrane region" description="Helical" evidence="1">
    <location>
        <begin position="221"/>
        <end position="237"/>
    </location>
</feature>
<keyword evidence="1" id="KW-0812">Transmembrane</keyword>
<organism evidence="3 4">
    <name type="scientific">Paramecium sonneborni</name>
    <dbReference type="NCBI Taxonomy" id="65129"/>
    <lineage>
        <taxon>Eukaryota</taxon>
        <taxon>Sar</taxon>
        <taxon>Alveolata</taxon>
        <taxon>Ciliophora</taxon>
        <taxon>Intramacronucleata</taxon>
        <taxon>Oligohymenophorea</taxon>
        <taxon>Peniculida</taxon>
        <taxon>Parameciidae</taxon>
        <taxon>Paramecium</taxon>
    </lineage>
</organism>
<dbReference type="OrthoDB" id="306876at2759"/>
<feature type="transmembrane region" description="Helical" evidence="1">
    <location>
        <begin position="6"/>
        <end position="25"/>
    </location>
</feature>
<dbReference type="Proteomes" id="UP000692954">
    <property type="component" value="Unassembled WGS sequence"/>
</dbReference>
<comment type="caution">
    <text evidence="3">The sequence shown here is derived from an EMBL/GenBank/DDBJ whole genome shotgun (WGS) entry which is preliminary data.</text>
</comment>
<dbReference type="AlphaFoldDB" id="A0A8S1M1G3"/>
<feature type="transmembrane region" description="Helical" evidence="1">
    <location>
        <begin position="190"/>
        <end position="209"/>
    </location>
</feature>
<evidence type="ECO:0000313" key="3">
    <source>
        <dbReference type="EMBL" id="CAD8070746.1"/>
    </source>
</evidence>
<feature type="transmembrane region" description="Helical" evidence="1">
    <location>
        <begin position="75"/>
        <end position="99"/>
    </location>
</feature>
<protein>
    <recommendedName>
        <fullName evidence="2">EamA domain-containing protein</fullName>
    </recommendedName>
</protein>
<evidence type="ECO:0000313" key="4">
    <source>
        <dbReference type="Proteomes" id="UP000692954"/>
    </source>
</evidence>
<dbReference type="InterPro" id="IPR000620">
    <property type="entry name" value="EamA_dom"/>
</dbReference>
<feature type="transmembrane region" description="Helical" evidence="1">
    <location>
        <begin position="275"/>
        <end position="293"/>
    </location>
</feature>
<evidence type="ECO:0000259" key="2">
    <source>
        <dbReference type="Pfam" id="PF00892"/>
    </source>
</evidence>
<keyword evidence="1" id="KW-0472">Membrane</keyword>
<dbReference type="PANTHER" id="PTHR22911">
    <property type="entry name" value="ACYL-MALONYL CONDENSING ENZYME-RELATED"/>
    <property type="match status" value="1"/>
</dbReference>
<accession>A0A8S1M1G3</accession>
<keyword evidence="4" id="KW-1185">Reference proteome</keyword>
<dbReference type="EMBL" id="CAJJDN010000027">
    <property type="protein sequence ID" value="CAD8070746.1"/>
    <property type="molecule type" value="Genomic_DNA"/>
</dbReference>
<feature type="domain" description="EamA" evidence="2">
    <location>
        <begin position="8"/>
        <end position="138"/>
    </location>
</feature>
<dbReference type="Pfam" id="PF00892">
    <property type="entry name" value="EamA"/>
    <property type="match status" value="2"/>
</dbReference>
<dbReference type="GO" id="GO:0016020">
    <property type="term" value="C:membrane"/>
    <property type="evidence" value="ECO:0007669"/>
    <property type="project" value="InterPro"/>
</dbReference>